<protein>
    <submittedName>
        <fullName evidence="2">Homeobox-containing protein</fullName>
    </submittedName>
</protein>
<proteinExistence type="predicted"/>
<organism evidence="1 2">
    <name type="scientific">Parastrongyloides trichosuri</name>
    <name type="common">Possum-specific nematode worm</name>
    <dbReference type="NCBI Taxonomy" id="131310"/>
    <lineage>
        <taxon>Eukaryota</taxon>
        <taxon>Metazoa</taxon>
        <taxon>Ecdysozoa</taxon>
        <taxon>Nematoda</taxon>
        <taxon>Chromadorea</taxon>
        <taxon>Rhabditida</taxon>
        <taxon>Tylenchina</taxon>
        <taxon>Panagrolaimomorpha</taxon>
        <taxon>Strongyloidoidea</taxon>
        <taxon>Strongyloididae</taxon>
        <taxon>Parastrongyloides</taxon>
    </lineage>
</organism>
<dbReference type="Proteomes" id="UP000038045">
    <property type="component" value="Unplaced"/>
</dbReference>
<reference evidence="2" key="1">
    <citation type="submission" date="2017-02" db="UniProtKB">
        <authorList>
            <consortium name="WormBaseParasite"/>
        </authorList>
    </citation>
    <scope>IDENTIFICATION</scope>
</reference>
<dbReference type="AlphaFoldDB" id="A0A0N4ZRQ9"/>
<sequence length="171" mass="20125">MTTIKRDCENIYKDNSYELHAFKPFRRCYSEKNTIFNGNRDKRTFANLSNNNIAEFNFNKSNDELINTNDDCKIQKSKISNYMNNFNCNFLNDDIERNILTAYRRVPVKILIDTSEYIGKNGLYNKELNYDDNYSSISNNVESKIDSNNVQISRPCINFDKMRASTRKCVE</sequence>
<accession>A0A0N4ZRQ9</accession>
<evidence type="ECO:0000313" key="1">
    <source>
        <dbReference type="Proteomes" id="UP000038045"/>
    </source>
</evidence>
<dbReference type="WBParaSite" id="PTRK_0001119300.1">
    <property type="protein sequence ID" value="PTRK_0001119300.1"/>
    <property type="gene ID" value="PTRK_0001119300"/>
</dbReference>
<name>A0A0N4ZRQ9_PARTI</name>
<evidence type="ECO:0000313" key="2">
    <source>
        <dbReference type="WBParaSite" id="PTRK_0001119300.1"/>
    </source>
</evidence>
<keyword evidence="1" id="KW-1185">Reference proteome</keyword>